<protein>
    <submittedName>
        <fullName evidence="2">Uncharacterized protein</fullName>
    </submittedName>
</protein>
<keyword evidence="1" id="KW-1133">Transmembrane helix</keyword>
<reference evidence="3" key="1">
    <citation type="submission" date="2019-04" db="EMBL/GenBank/DDBJ databases">
        <title>Friends and foes A comparative genomics studyof 23 Aspergillus species from section Flavi.</title>
        <authorList>
            <consortium name="DOE Joint Genome Institute"/>
            <person name="Kjaerbolling I."/>
            <person name="Vesth T."/>
            <person name="Frisvad J.C."/>
            <person name="Nybo J.L."/>
            <person name="Theobald S."/>
            <person name="Kildgaard S."/>
            <person name="Isbrandt T."/>
            <person name="Kuo A."/>
            <person name="Sato A."/>
            <person name="Lyhne E.K."/>
            <person name="Kogle M.E."/>
            <person name="Wiebenga A."/>
            <person name="Kun R.S."/>
            <person name="Lubbers R.J."/>
            <person name="Makela M.R."/>
            <person name="Barry K."/>
            <person name="Chovatia M."/>
            <person name="Clum A."/>
            <person name="Daum C."/>
            <person name="Haridas S."/>
            <person name="He G."/>
            <person name="LaButti K."/>
            <person name="Lipzen A."/>
            <person name="Mondo S."/>
            <person name="Riley R."/>
            <person name="Salamov A."/>
            <person name="Simmons B.A."/>
            <person name="Magnuson J.K."/>
            <person name="Henrissat B."/>
            <person name="Mortensen U.H."/>
            <person name="Larsen T.O."/>
            <person name="Devries R.P."/>
            <person name="Grigoriev I.V."/>
            <person name="Machida M."/>
            <person name="Baker S.E."/>
            <person name="Andersen M.R."/>
        </authorList>
    </citation>
    <scope>NUCLEOTIDE SEQUENCE [LARGE SCALE GENOMIC DNA]</scope>
    <source>
        <strain evidence="3">CBS 553.77</strain>
    </source>
</reference>
<name>A0A5N6YXE5_9EURO</name>
<proteinExistence type="predicted"/>
<dbReference type="AlphaFoldDB" id="A0A5N6YXE5"/>
<keyword evidence="3" id="KW-1185">Reference proteome</keyword>
<feature type="transmembrane region" description="Helical" evidence="1">
    <location>
        <begin position="21"/>
        <end position="41"/>
    </location>
</feature>
<accession>A0A5N6YXE5</accession>
<sequence>MYKKRRLTCSLNKFYREENKPINYLYSVLVIKITKPIFIALPNWLIGSPLPGLMIARY</sequence>
<feature type="non-terminal residue" evidence="2">
    <location>
        <position position="1"/>
    </location>
</feature>
<evidence type="ECO:0000313" key="3">
    <source>
        <dbReference type="Proteomes" id="UP000327118"/>
    </source>
</evidence>
<keyword evidence="1" id="KW-0472">Membrane</keyword>
<organism evidence="2 3">
    <name type="scientific">Aspergillus coremiiformis</name>
    <dbReference type="NCBI Taxonomy" id="138285"/>
    <lineage>
        <taxon>Eukaryota</taxon>
        <taxon>Fungi</taxon>
        <taxon>Dikarya</taxon>
        <taxon>Ascomycota</taxon>
        <taxon>Pezizomycotina</taxon>
        <taxon>Eurotiomycetes</taxon>
        <taxon>Eurotiomycetidae</taxon>
        <taxon>Eurotiales</taxon>
        <taxon>Aspergillaceae</taxon>
        <taxon>Aspergillus</taxon>
        <taxon>Aspergillus subgen. Circumdati</taxon>
    </lineage>
</organism>
<evidence type="ECO:0000256" key="1">
    <source>
        <dbReference type="SAM" id="Phobius"/>
    </source>
</evidence>
<dbReference type="Proteomes" id="UP000327118">
    <property type="component" value="Unassembled WGS sequence"/>
</dbReference>
<evidence type="ECO:0000313" key="2">
    <source>
        <dbReference type="EMBL" id="KAE8350114.1"/>
    </source>
</evidence>
<keyword evidence="1" id="KW-0812">Transmembrane</keyword>
<dbReference type="EMBL" id="ML739247">
    <property type="protein sequence ID" value="KAE8350114.1"/>
    <property type="molecule type" value="Genomic_DNA"/>
</dbReference>
<gene>
    <name evidence="2" type="ORF">BDV28DRAFT_139769</name>
</gene>